<dbReference type="GO" id="GO:0008168">
    <property type="term" value="F:methyltransferase activity"/>
    <property type="evidence" value="ECO:0007669"/>
    <property type="project" value="UniProtKB-KW"/>
</dbReference>
<dbReference type="InterPro" id="IPR029028">
    <property type="entry name" value="Alpha/beta_knot_MTases"/>
</dbReference>
<dbReference type="InterPro" id="IPR029026">
    <property type="entry name" value="tRNA_m1G_MTases_N"/>
</dbReference>
<dbReference type="Proteomes" id="UP001370348">
    <property type="component" value="Chromosome"/>
</dbReference>
<keyword evidence="5" id="KW-0819">tRNA processing</keyword>
<dbReference type="CDD" id="cd18092">
    <property type="entry name" value="SpoU-like_TrmH"/>
    <property type="match status" value="1"/>
</dbReference>
<keyword evidence="9" id="KW-1185">Reference proteome</keyword>
<dbReference type="Gene3D" id="3.40.1280.10">
    <property type="match status" value="1"/>
</dbReference>
<dbReference type="InterPro" id="IPR033671">
    <property type="entry name" value="TrmH"/>
</dbReference>
<evidence type="ECO:0000256" key="2">
    <source>
        <dbReference type="ARBA" id="ARBA00022603"/>
    </source>
</evidence>
<evidence type="ECO:0000256" key="6">
    <source>
        <dbReference type="ARBA" id="ARBA00022884"/>
    </source>
</evidence>
<keyword evidence="6" id="KW-0694">RNA-binding</keyword>
<dbReference type="GO" id="GO:0032259">
    <property type="term" value="P:methylation"/>
    <property type="evidence" value="ECO:0007669"/>
    <property type="project" value="UniProtKB-KW"/>
</dbReference>
<evidence type="ECO:0000256" key="5">
    <source>
        <dbReference type="ARBA" id="ARBA00022694"/>
    </source>
</evidence>
<evidence type="ECO:0000256" key="1">
    <source>
        <dbReference type="ARBA" id="ARBA00022555"/>
    </source>
</evidence>
<keyword evidence="3" id="KW-0808">Transferase</keyword>
<dbReference type="RefSeq" id="WP_394825936.1">
    <property type="nucleotide sequence ID" value="NZ_CP089984.1"/>
</dbReference>
<keyword evidence="2 8" id="KW-0489">Methyltransferase</keyword>
<proteinExistence type="predicted"/>
<dbReference type="PANTHER" id="PTHR43453">
    <property type="entry name" value="RRNA METHYLASE-LIKE"/>
    <property type="match status" value="1"/>
</dbReference>
<evidence type="ECO:0000313" key="8">
    <source>
        <dbReference type="EMBL" id="WXB16311.1"/>
    </source>
</evidence>
<evidence type="ECO:0000313" key="9">
    <source>
        <dbReference type="Proteomes" id="UP001370348"/>
    </source>
</evidence>
<dbReference type="Pfam" id="PF00588">
    <property type="entry name" value="SpoU_methylase"/>
    <property type="match status" value="1"/>
</dbReference>
<evidence type="ECO:0000256" key="4">
    <source>
        <dbReference type="ARBA" id="ARBA00022691"/>
    </source>
</evidence>
<gene>
    <name evidence="8" type="ORF">LZC94_03325</name>
</gene>
<feature type="domain" description="tRNA/rRNA methyltransferase SpoU type" evidence="7">
    <location>
        <begin position="57"/>
        <end position="194"/>
    </location>
</feature>
<dbReference type="PANTHER" id="PTHR43453:SF1">
    <property type="entry name" value="TRNA_RRNA METHYLTRANSFERASE SPOU TYPE DOMAIN-CONTAINING PROTEIN"/>
    <property type="match status" value="1"/>
</dbReference>
<dbReference type="InterPro" id="IPR001537">
    <property type="entry name" value="SpoU_MeTrfase"/>
</dbReference>
<reference evidence="8 9" key="1">
    <citation type="submission" date="2021-12" db="EMBL/GenBank/DDBJ databases">
        <title>Discovery of the Pendulisporaceae a myxobacterial family with distinct sporulation behavior and unique specialized metabolism.</title>
        <authorList>
            <person name="Garcia R."/>
            <person name="Popoff A."/>
            <person name="Bader C.D."/>
            <person name="Loehr J."/>
            <person name="Walesch S."/>
            <person name="Walt C."/>
            <person name="Boldt J."/>
            <person name="Bunk B."/>
            <person name="Haeckl F.J.F.P.J."/>
            <person name="Gunesch A.P."/>
            <person name="Birkelbach J."/>
            <person name="Nuebel U."/>
            <person name="Pietschmann T."/>
            <person name="Bach T."/>
            <person name="Mueller R."/>
        </authorList>
    </citation>
    <scope>NUCLEOTIDE SEQUENCE [LARGE SCALE GENOMIC DNA]</scope>
    <source>
        <strain evidence="8 9">MSr11954</strain>
    </source>
</reference>
<dbReference type="SUPFAM" id="SSF75217">
    <property type="entry name" value="alpha/beta knot"/>
    <property type="match status" value="1"/>
</dbReference>
<keyword evidence="4" id="KW-0949">S-adenosyl-L-methionine</keyword>
<protein>
    <submittedName>
        <fullName evidence="8">RNA methyltransferase</fullName>
    </submittedName>
</protein>
<sequence length="236" mass="25622">MRRRSLGVLNKEELVSERILRVEKLDPAGVVRVLEPFVNDRRRARLLDVIGQRIGSIAVLFESPHDPHNGAAVLRTCEAFGIQRLHVIESREAFLAAASVARGAEKWVDIVPHRTVEGALDAAKTADLELIATHPQGELAPEDLARIPRFALVLGNERDGISARLTAACPRAVRVPMRGFVESLNVSVTAAILLAGATHGRPGDLDEAARLRLYARGLYLSTSHADDLLAQAGFSV</sequence>
<keyword evidence="1" id="KW-0820">tRNA-binding</keyword>
<name>A0ABZ2LZD9_9BACT</name>
<evidence type="ECO:0000256" key="3">
    <source>
        <dbReference type="ARBA" id="ARBA00022679"/>
    </source>
</evidence>
<organism evidence="8 9">
    <name type="scientific">Pendulispora albinea</name>
    <dbReference type="NCBI Taxonomy" id="2741071"/>
    <lineage>
        <taxon>Bacteria</taxon>
        <taxon>Pseudomonadati</taxon>
        <taxon>Myxococcota</taxon>
        <taxon>Myxococcia</taxon>
        <taxon>Myxococcales</taxon>
        <taxon>Sorangiineae</taxon>
        <taxon>Pendulisporaceae</taxon>
        <taxon>Pendulispora</taxon>
    </lineage>
</organism>
<evidence type="ECO:0000259" key="7">
    <source>
        <dbReference type="Pfam" id="PF00588"/>
    </source>
</evidence>
<accession>A0ABZ2LZD9</accession>
<dbReference type="EMBL" id="CP089984">
    <property type="protein sequence ID" value="WXB16311.1"/>
    <property type="molecule type" value="Genomic_DNA"/>
</dbReference>